<dbReference type="Proteomes" id="UP001305414">
    <property type="component" value="Unassembled WGS sequence"/>
</dbReference>
<dbReference type="EMBL" id="JAWHQM010000161">
    <property type="protein sequence ID" value="KAK5637606.1"/>
    <property type="molecule type" value="Genomic_DNA"/>
</dbReference>
<accession>A0AAN7V2P9</accession>
<keyword evidence="3" id="KW-1185">Reference proteome</keyword>
<evidence type="ECO:0000313" key="3">
    <source>
        <dbReference type="Proteomes" id="UP001305414"/>
    </source>
</evidence>
<sequence>MVGRCGLFPAARGQLTQLDLFPTTYDSHINLSISLPTPISSPWPKLEPGEPPKGGTIQRIRVCFTKRRQAVTDNEQTKTPRRANANV</sequence>
<reference evidence="2 3" key="1">
    <citation type="submission" date="2023-10" db="EMBL/GenBank/DDBJ databases">
        <title>Draft genome sequence of Xylaria bambusicola isolate GMP-LS, the root and basal stem rot pathogen of sugarcane in Indonesia.</title>
        <authorList>
            <person name="Selvaraj P."/>
            <person name="Muralishankar V."/>
            <person name="Muruganantham S."/>
            <person name="Sp S."/>
            <person name="Haryani S."/>
            <person name="Lau K.J.X."/>
            <person name="Naqvi N.I."/>
        </authorList>
    </citation>
    <scope>NUCLEOTIDE SEQUENCE [LARGE SCALE GENOMIC DNA]</scope>
    <source>
        <strain evidence="2">GMP-LS</strain>
    </source>
</reference>
<proteinExistence type="predicted"/>
<evidence type="ECO:0000256" key="1">
    <source>
        <dbReference type="SAM" id="MobiDB-lite"/>
    </source>
</evidence>
<organism evidence="2 3">
    <name type="scientific">Xylaria bambusicola</name>
    <dbReference type="NCBI Taxonomy" id="326684"/>
    <lineage>
        <taxon>Eukaryota</taxon>
        <taxon>Fungi</taxon>
        <taxon>Dikarya</taxon>
        <taxon>Ascomycota</taxon>
        <taxon>Pezizomycotina</taxon>
        <taxon>Sordariomycetes</taxon>
        <taxon>Xylariomycetidae</taxon>
        <taxon>Xylariales</taxon>
        <taxon>Xylariaceae</taxon>
        <taxon>Xylaria</taxon>
    </lineage>
</organism>
<evidence type="ECO:0000313" key="2">
    <source>
        <dbReference type="EMBL" id="KAK5637606.1"/>
    </source>
</evidence>
<comment type="caution">
    <text evidence="2">The sequence shown here is derived from an EMBL/GenBank/DDBJ whole genome shotgun (WGS) entry which is preliminary data.</text>
</comment>
<gene>
    <name evidence="2" type="ORF">RRF57_013321</name>
</gene>
<dbReference type="AlphaFoldDB" id="A0AAN7V2P9"/>
<name>A0AAN7V2P9_9PEZI</name>
<feature type="region of interest" description="Disordered" evidence="1">
    <location>
        <begin position="68"/>
        <end position="87"/>
    </location>
</feature>
<protein>
    <submittedName>
        <fullName evidence="2">Uncharacterized protein</fullName>
    </submittedName>
</protein>